<evidence type="ECO:0000259" key="8">
    <source>
        <dbReference type="PROSITE" id="PS51879"/>
    </source>
</evidence>
<evidence type="ECO:0000259" key="7">
    <source>
        <dbReference type="PROSITE" id="PS51059"/>
    </source>
</evidence>
<dbReference type="GO" id="GO:0005634">
    <property type="term" value="C:nucleus"/>
    <property type="evidence" value="ECO:0007669"/>
    <property type="project" value="UniProtKB-SubCell"/>
</dbReference>
<dbReference type="EMBL" id="JARYMX010000003">
    <property type="protein sequence ID" value="KAJ9555197.1"/>
    <property type="molecule type" value="Genomic_DNA"/>
</dbReference>
<dbReference type="PROSITE" id="PS51059">
    <property type="entry name" value="PARP_CATALYTIC"/>
    <property type="match status" value="1"/>
</dbReference>
<dbReference type="InterPro" id="IPR057823">
    <property type="entry name" value="WWE_RCD1"/>
</dbReference>
<dbReference type="PANTHER" id="PTHR32263:SF37">
    <property type="entry name" value="WWE PROTEIN-PROTEIN INTERACTION DOMAIN PROTEIN FAMILY-RELATED"/>
    <property type="match status" value="1"/>
</dbReference>
<protein>
    <recommendedName>
        <fullName evidence="11">PARP</fullName>
    </recommendedName>
</protein>
<evidence type="ECO:0000256" key="4">
    <source>
        <dbReference type="ARBA" id="ARBA00023242"/>
    </source>
</evidence>
<keyword evidence="3" id="KW-0346">Stress response</keyword>
<name>A0AA38WC89_9ASTR</name>
<dbReference type="InterPro" id="IPR044964">
    <property type="entry name" value="RCD1/SRO1-5"/>
</dbReference>
<dbReference type="InterPro" id="IPR004170">
    <property type="entry name" value="WWE_dom"/>
</dbReference>
<evidence type="ECO:0008006" key="11">
    <source>
        <dbReference type="Google" id="ProtNLM"/>
    </source>
</evidence>
<feature type="region of interest" description="Disordered" evidence="5">
    <location>
        <begin position="451"/>
        <end position="491"/>
    </location>
</feature>
<dbReference type="InterPro" id="IPR022003">
    <property type="entry name" value="RST"/>
</dbReference>
<dbReference type="Proteomes" id="UP001172457">
    <property type="component" value="Chromosome 3"/>
</dbReference>
<evidence type="ECO:0000256" key="1">
    <source>
        <dbReference type="ARBA" id="ARBA00004123"/>
    </source>
</evidence>
<dbReference type="SUPFAM" id="SSF56399">
    <property type="entry name" value="ADP-ribosylation"/>
    <property type="match status" value="1"/>
</dbReference>
<gene>
    <name evidence="9" type="ORF">OSB04_009811</name>
</gene>
<dbReference type="Gene3D" id="3.90.228.10">
    <property type="match status" value="1"/>
</dbReference>
<evidence type="ECO:0000313" key="9">
    <source>
        <dbReference type="EMBL" id="KAJ9555197.1"/>
    </source>
</evidence>
<proteinExistence type="predicted"/>
<feature type="domain" description="PARP catalytic" evidence="7">
    <location>
        <begin position="222"/>
        <end position="450"/>
    </location>
</feature>
<evidence type="ECO:0000256" key="2">
    <source>
        <dbReference type="ARBA" id="ARBA00022473"/>
    </source>
</evidence>
<keyword evidence="2" id="KW-0217">Developmental protein</keyword>
<dbReference type="GO" id="GO:0003950">
    <property type="term" value="F:NAD+ poly-ADP-ribosyltransferase activity"/>
    <property type="evidence" value="ECO:0007669"/>
    <property type="project" value="InterPro"/>
</dbReference>
<dbReference type="AlphaFoldDB" id="A0AA38WC89"/>
<dbReference type="Pfam" id="PF23467">
    <property type="entry name" value="WWE_5"/>
    <property type="match status" value="1"/>
</dbReference>
<reference evidence="9" key="1">
    <citation type="submission" date="2023-03" db="EMBL/GenBank/DDBJ databases">
        <title>Chromosome-scale reference genome and RAD-based genetic map of yellow starthistle (Centaurea solstitialis) reveal putative structural variation and QTLs associated with invader traits.</title>
        <authorList>
            <person name="Reatini B."/>
            <person name="Cang F.A."/>
            <person name="Jiang Q."/>
            <person name="Mckibben M.T.W."/>
            <person name="Barker M.S."/>
            <person name="Rieseberg L.H."/>
            <person name="Dlugosch K.M."/>
        </authorList>
    </citation>
    <scope>NUCLEOTIDE SEQUENCE</scope>
    <source>
        <strain evidence="9">CAN-66</strain>
        <tissue evidence="9">Leaf</tissue>
    </source>
</reference>
<keyword evidence="4" id="KW-0539">Nucleus</keyword>
<accession>A0AA38WC89</accession>
<feature type="domain" description="RST" evidence="8">
    <location>
        <begin position="489"/>
        <end position="558"/>
    </location>
</feature>
<sequence>MASKLVKVSANGRRIIVDSKRKLVTQCRAQIVGANKSSGLKPALNKLGKRKRANECKTKCCSCSRKTLVKNYSNFMKSGLPQRLLFSQDGQWVDFAQEIVELVKEDFRAKRVAIDVKSNGCHFMLDFFYMIQVDLKTGAQKPIAWIDDKGNCVFPELYSSCHGNHECHVSESQKDLDVGDSSDTPEIKLHLEIELNGLNNNNKLEECMGESNYKKIKVEHEGERDNCDADMNANNNLVEEIQKSDEDISPVFGSNCGTIDVETGKHMFVCGLNDMKVEIVDVKKCFSSLMEARLDIFQKQVEITQKLRGKANVQFAWLAAAGDAPSSMFFYGNNGPKLGKYGYGIHLAAIHSANSSATICDVDEKGIRHMVLCRVILGNTELLQPGSKQFYPSDQQFDSGVDDQQNPNHYVVWNMNMNTHIYPECIVSFKMSQTVKGNPVAEESRVDISRVTTTHDASSSKMGKHCPPTEAMKLPPSEKVPSVGSSTPKDPKSPWMPFSMLFEAISAKVAPNDMKLLHVFYESFRAKKMNREEFIKKLRSVVGDQILRSTISSLQCKV</sequence>
<dbReference type="PROSITE" id="PS51879">
    <property type="entry name" value="RST"/>
    <property type="match status" value="1"/>
</dbReference>
<evidence type="ECO:0000313" key="10">
    <source>
        <dbReference type="Proteomes" id="UP001172457"/>
    </source>
</evidence>
<evidence type="ECO:0000256" key="3">
    <source>
        <dbReference type="ARBA" id="ARBA00023016"/>
    </source>
</evidence>
<comment type="caution">
    <text evidence="9">The sequence shown here is derived from an EMBL/GenBank/DDBJ whole genome shotgun (WGS) entry which is preliminary data.</text>
</comment>
<dbReference type="PANTHER" id="PTHR32263">
    <property type="entry name" value="INACTIVE POLY [ADP-RIBOSE] POLYMERASE SRO4-RELATED"/>
    <property type="match status" value="1"/>
</dbReference>
<feature type="compositionally biased region" description="Polar residues" evidence="5">
    <location>
        <begin position="451"/>
        <end position="461"/>
    </location>
</feature>
<evidence type="ECO:0000259" key="6">
    <source>
        <dbReference type="PROSITE" id="PS50918"/>
    </source>
</evidence>
<dbReference type="Pfam" id="PF12174">
    <property type="entry name" value="RST"/>
    <property type="match status" value="1"/>
</dbReference>
<keyword evidence="10" id="KW-1185">Reference proteome</keyword>
<evidence type="ECO:0000256" key="5">
    <source>
        <dbReference type="SAM" id="MobiDB-lite"/>
    </source>
</evidence>
<comment type="subcellular location">
    <subcellularLocation>
        <location evidence="1">Nucleus</location>
    </subcellularLocation>
</comment>
<feature type="domain" description="WWE" evidence="6">
    <location>
        <begin position="70"/>
        <end position="145"/>
    </location>
</feature>
<organism evidence="9 10">
    <name type="scientific">Centaurea solstitialis</name>
    <name type="common">yellow star-thistle</name>
    <dbReference type="NCBI Taxonomy" id="347529"/>
    <lineage>
        <taxon>Eukaryota</taxon>
        <taxon>Viridiplantae</taxon>
        <taxon>Streptophyta</taxon>
        <taxon>Embryophyta</taxon>
        <taxon>Tracheophyta</taxon>
        <taxon>Spermatophyta</taxon>
        <taxon>Magnoliopsida</taxon>
        <taxon>eudicotyledons</taxon>
        <taxon>Gunneridae</taxon>
        <taxon>Pentapetalae</taxon>
        <taxon>asterids</taxon>
        <taxon>campanulids</taxon>
        <taxon>Asterales</taxon>
        <taxon>Asteraceae</taxon>
        <taxon>Carduoideae</taxon>
        <taxon>Cardueae</taxon>
        <taxon>Centaureinae</taxon>
        <taxon>Centaurea</taxon>
    </lineage>
</organism>
<dbReference type="InterPro" id="IPR012317">
    <property type="entry name" value="Poly(ADP-ribose)pol_cat_dom"/>
</dbReference>
<dbReference type="PROSITE" id="PS50918">
    <property type="entry name" value="WWE"/>
    <property type="match status" value="1"/>
</dbReference>